<dbReference type="Proteomes" id="UP000015105">
    <property type="component" value="Chromosome 4D"/>
</dbReference>
<sequence>EIFMGGGCFTWSNKQEHPTLEKLDRVLMSSDWEDLYPLASVTKIVKNLSDHNPLLLDGGVTSSRAPGNRCFKFDNAWLSNPEFLPLVSEIWA</sequence>
<reference evidence="2" key="2">
    <citation type="journal article" date="2017" name="Nat. Plants">
        <title>The Aegilops tauschii genome reveals multiple impacts of transposons.</title>
        <authorList>
            <person name="Zhao G."/>
            <person name="Zou C."/>
            <person name="Li K."/>
            <person name="Wang K."/>
            <person name="Li T."/>
            <person name="Gao L."/>
            <person name="Zhang X."/>
            <person name="Wang H."/>
            <person name="Yang Z."/>
            <person name="Liu X."/>
            <person name="Jiang W."/>
            <person name="Mao L."/>
            <person name="Kong X."/>
            <person name="Jiao Y."/>
            <person name="Jia J."/>
        </authorList>
    </citation>
    <scope>NUCLEOTIDE SEQUENCE [LARGE SCALE GENOMIC DNA]</scope>
    <source>
        <strain evidence="2">cv. AL8/78</strain>
    </source>
</reference>
<accession>A0A453J5C9</accession>
<reference evidence="1" key="5">
    <citation type="journal article" date="2021" name="G3 (Bethesda)">
        <title>Aegilops tauschii genome assembly Aet v5.0 features greater sequence contiguity and improved annotation.</title>
        <authorList>
            <person name="Wang L."/>
            <person name="Zhu T."/>
            <person name="Rodriguez J.C."/>
            <person name="Deal K.R."/>
            <person name="Dubcovsky J."/>
            <person name="McGuire P.E."/>
            <person name="Lux T."/>
            <person name="Spannagl M."/>
            <person name="Mayer K.F.X."/>
            <person name="Baldrich P."/>
            <person name="Meyers B.C."/>
            <person name="Huo N."/>
            <person name="Gu Y.Q."/>
            <person name="Zhou H."/>
            <person name="Devos K.M."/>
            <person name="Bennetzen J.L."/>
            <person name="Unver T."/>
            <person name="Budak H."/>
            <person name="Gulick P.J."/>
            <person name="Galiba G."/>
            <person name="Kalapos B."/>
            <person name="Nelson D.R."/>
            <person name="Li P."/>
            <person name="You F.M."/>
            <person name="Luo M.C."/>
            <person name="Dvorak J."/>
        </authorList>
    </citation>
    <scope>NUCLEOTIDE SEQUENCE [LARGE SCALE GENOMIC DNA]</scope>
    <source>
        <strain evidence="1">cv. AL8/78</strain>
    </source>
</reference>
<dbReference type="EnsemblPlants" id="AET4Gv20801900.2">
    <property type="protein sequence ID" value="AET4Gv20801900.2"/>
    <property type="gene ID" value="AET4Gv20801900"/>
</dbReference>
<dbReference type="InterPro" id="IPR036691">
    <property type="entry name" value="Endo/exonu/phosph_ase_sf"/>
</dbReference>
<reference evidence="1" key="4">
    <citation type="submission" date="2019-03" db="UniProtKB">
        <authorList>
            <consortium name="EnsemblPlants"/>
        </authorList>
    </citation>
    <scope>IDENTIFICATION</scope>
</reference>
<protein>
    <recommendedName>
        <fullName evidence="3">Endonuclease/exonuclease/phosphatase domain-containing protein</fullName>
    </recommendedName>
</protein>
<dbReference type="PANTHER" id="PTHR33710:SF72">
    <property type="entry name" value="OS04G0204200 PROTEIN"/>
    <property type="match status" value="1"/>
</dbReference>
<evidence type="ECO:0000313" key="2">
    <source>
        <dbReference type="Proteomes" id="UP000015105"/>
    </source>
</evidence>
<dbReference type="Gramene" id="AET4Gv20801900.2">
    <property type="protein sequence ID" value="AET4Gv20801900.2"/>
    <property type="gene ID" value="AET4Gv20801900"/>
</dbReference>
<organism evidence="1 2">
    <name type="scientific">Aegilops tauschii subsp. strangulata</name>
    <name type="common">Goatgrass</name>
    <dbReference type="NCBI Taxonomy" id="200361"/>
    <lineage>
        <taxon>Eukaryota</taxon>
        <taxon>Viridiplantae</taxon>
        <taxon>Streptophyta</taxon>
        <taxon>Embryophyta</taxon>
        <taxon>Tracheophyta</taxon>
        <taxon>Spermatophyta</taxon>
        <taxon>Magnoliopsida</taxon>
        <taxon>Liliopsida</taxon>
        <taxon>Poales</taxon>
        <taxon>Poaceae</taxon>
        <taxon>BOP clade</taxon>
        <taxon>Pooideae</taxon>
        <taxon>Triticodae</taxon>
        <taxon>Triticeae</taxon>
        <taxon>Triticinae</taxon>
        <taxon>Aegilops</taxon>
    </lineage>
</organism>
<name>A0A453J5C9_AEGTS</name>
<proteinExistence type="predicted"/>
<dbReference type="PANTHER" id="PTHR33710">
    <property type="entry name" value="BNAC02G09200D PROTEIN"/>
    <property type="match status" value="1"/>
</dbReference>
<evidence type="ECO:0000313" key="1">
    <source>
        <dbReference type="EnsemblPlants" id="AET4Gv20801900.2"/>
    </source>
</evidence>
<reference evidence="2" key="1">
    <citation type="journal article" date="2014" name="Science">
        <title>Ancient hybridizations among the ancestral genomes of bread wheat.</title>
        <authorList>
            <consortium name="International Wheat Genome Sequencing Consortium,"/>
            <person name="Marcussen T."/>
            <person name="Sandve S.R."/>
            <person name="Heier L."/>
            <person name="Spannagl M."/>
            <person name="Pfeifer M."/>
            <person name="Jakobsen K.S."/>
            <person name="Wulff B.B."/>
            <person name="Steuernagel B."/>
            <person name="Mayer K.F."/>
            <person name="Olsen O.A."/>
        </authorList>
    </citation>
    <scope>NUCLEOTIDE SEQUENCE [LARGE SCALE GENOMIC DNA]</scope>
    <source>
        <strain evidence="2">cv. AL8/78</strain>
    </source>
</reference>
<reference evidence="1" key="3">
    <citation type="journal article" date="2017" name="Nature">
        <title>Genome sequence of the progenitor of the wheat D genome Aegilops tauschii.</title>
        <authorList>
            <person name="Luo M.C."/>
            <person name="Gu Y.Q."/>
            <person name="Puiu D."/>
            <person name="Wang H."/>
            <person name="Twardziok S.O."/>
            <person name="Deal K.R."/>
            <person name="Huo N."/>
            <person name="Zhu T."/>
            <person name="Wang L."/>
            <person name="Wang Y."/>
            <person name="McGuire P.E."/>
            <person name="Liu S."/>
            <person name="Long H."/>
            <person name="Ramasamy R.K."/>
            <person name="Rodriguez J.C."/>
            <person name="Van S.L."/>
            <person name="Yuan L."/>
            <person name="Wang Z."/>
            <person name="Xia Z."/>
            <person name="Xiao L."/>
            <person name="Anderson O.D."/>
            <person name="Ouyang S."/>
            <person name="Liang Y."/>
            <person name="Zimin A.V."/>
            <person name="Pertea G."/>
            <person name="Qi P."/>
            <person name="Bennetzen J.L."/>
            <person name="Dai X."/>
            <person name="Dawson M.W."/>
            <person name="Muller H.G."/>
            <person name="Kugler K."/>
            <person name="Rivarola-Duarte L."/>
            <person name="Spannagl M."/>
            <person name="Mayer K.F.X."/>
            <person name="Lu F.H."/>
            <person name="Bevan M.W."/>
            <person name="Leroy P."/>
            <person name="Li P."/>
            <person name="You F.M."/>
            <person name="Sun Q."/>
            <person name="Liu Z."/>
            <person name="Lyons E."/>
            <person name="Wicker T."/>
            <person name="Salzberg S.L."/>
            <person name="Devos K.M."/>
            <person name="Dvorak J."/>
        </authorList>
    </citation>
    <scope>NUCLEOTIDE SEQUENCE [LARGE SCALE GENOMIC DNA]</scope>
    <source>
        <strain evidence="1">cv. AL8/78</strain>
    </source>
</reference>
<keyword evidence="2" id="KW-1185">Reference proteome</keyword>
<evidence type="ECO:0008006" key="3">
    <source>
        <dbReference type="Google" id="ProtNLM"/>
    </source>
</evidence>
<dbReference type="SUPFAM" id="SSF56219">
    <property type="entry name" value="DNase I-like"/>
    <property type="match status" value="1"/>
</dbReference>
<dbReference type="AlphaFoldDB" id="A0A453J5C9"/>